<evidence type="ECO:0000256" key="1">
    <source>
        <dbReference type="SAM" id="MobiDB-lite"/>
    </source>
</evidence>
<proteinExistence type="predicted"/>
<accession>Q69LM9</accession>
<dbReference type="EMBL" id="AP005830">
    <property type="protein sequence ID" value="BAD31736.1"/>
    <property type="molecule type" value="Genomic_DNA"/>
</dbReference>
<feature type="region of interest" description="Disordered" evidence="1">
    <location>
        <begin position="67"/>
        <end position="130"/>
    </location>
</feature>
<feature type="region of interest" description="Disordered" evidence="1">
    <location>
        <begin position="1"/>
        <end position="54"/>
    </location>
</feature>
<feature type="compositionally biased region" description="Low complexity" evidence="1">
    <location>
        <begin position="95"/>
        <end position="110"/>
    </location>
</feature>
<evidence type="ECO:0000313" key="3">
    <source>
        <dbReference type="Proteomes" id="UP000000763"/>
    </source>
</evidence>
<protein>
    <submittedName>
        <fullName evidence="2">Uncharacterized protein</fullName>
    </submittedName>
</protein>
<dbReference type="Proteomes" id="UP000000763">
    <property type="component" value="Chromosome 7"/>
</dbReference>
<reference evidence="3" key="1">
    <citation type="journal article" date="2005" name="Nature">
        <title>The map-based sequence of the rice genome.</title>
        <authorList>
            <consortium name="International rice genome sequencing project (IRGSP)"/>
            <person name="Matsumoto T."/>
            <person name="Wu J."/>
            <person name="Kanamori H."/>
            <person name="Katayose Y."/>
            <person name="Fujisawa M."/>
            <person name="Namiki N."/>
            <person name="Mizuno H."/>
            <person name="Yamamoto K."/>
            <person name="Antonio B.A."/>
            <person name="Baba T."/>
            <person name="Sakata K."/>
            <person name="Nagamura Y."/>
            <person name="Aoki H."/>
            <person name="Arikawa K."/>
            <person name="Arita K."/>
            <person name="Bito T."/>
            <person name="Chiden Y."/>
            <person name="Fujitsuka N."/>
            <person name="Fukunaka R."/>
            <person name="Hamada M."/>
            <person name="Harada C."/>
            <person name="Hayashi A."/>
            <person name="Hijishita S."/>
            <person name="Honda M."/>
            <person name="Hosokawa S."/>
            <person name="Ichikawa Y."/>
            <person name="Idonuma A."/>
            <person name="Iijima M."/>
            <person name="Ikeda M."/>
            <person name="Ikeno M."/>
            <person name="Ito K."/>
            <person name="Ito S."/>
            <person name="Ito T."/>
            <person name="Ito Y."/>
            <person name="Ito Y."/>
            <person name="Iwabuchi A."/>
            <person name="Kamiya K."/>
            <person name="Karasawa W."/>
            <person name="Kurita K."/>
            <person name="Katagiri S."/>
            <person name="Kikuta A."/>
            <person name="Kobayashi H."/>
            <person name="Kobayashi N."/>
            <person name="Machita K."/>
            <person name="Maehara T."/>
            <person name="Masukawa M."/>
            <person name="Mizubayashi T."/>
            <person name="Mukai Y."/>
            <person name="Nagasaki H."/>
            <person name="Nagata Y."/>
            <person name="Naito S."/>
            <person name="Nakashima M."/>
            <person name="Nakama Y."/>
            <person name="Nakamichi Y."/>
            <person name="Nakamura M."/>
            <person name="Meguro A."/>
            <person name="Negishi M."/>
            <person name="Ohta I."/>
            <person name="Ohta T."/>
            <person name="Okamoto M."/>
            <person name="Ono N."/>
            <person name="Saji S."/>
            <person name="Sakaguchi M."/>
            <person name="Sakai K."/>
            <person name="Shibata M."/>
            <person name="Shimokawa T."/>
            <person name="Song J."/>
            <person name="Takazaki Y."/>
            <person name="Terasawa K."/>
            <person name="Tsugane M."/>
            <person name="Tsuji K."/>
            <person name="Ueda S."/>
            <person name="Waki K."/>
            <person name="Yamagata H."/>
            <person name="Yamamoto M."/>
            <person name="Yamamoto S."/>
            <person name="Yamane H."/>
            <person name="Yoshiki S."/>
            <person name="Yoshihara R."/>
            <person name="Yukawa K."/>
            <person name="Zhong H."/>
            <person name="Yano M."/>
            <person name="Yuan Q."/>
            <person name="Ouyang S."/>
            <person name="Liu J."/>
            <person name="Jones K.M."/>
            <person name="Gansberger K."/>
            <person name="Moffat K."/>
            <person name="Hill J."/>
            <person name="Bera J."/>
            <person name="Fadrosh D."/>
            <person name="Jin S."/>
            <person name="Johri S."/>
            <person name="Kim M."/>
            <person name="Overton L."/>
            <person name="Reardon M."/>
            <person name="Tsitrin T."/>
            <person name="Vuong H."/>
            <person name="Weaver B."/>
            <person name="Ciecko A."/>
            <person name="Tallon L."/>
            <person name="Jackson J."/>
            <person name="Pai G."/>
            <person name="Aken S.V."/>
            <person name="Utterback T."/>
            <person name="Reidmuller S."/>
            <person name="Feldblyum T."/>
            <person name="Hsiao J."/>
            <person name="Zismann V."/>
            <person name="Iobst S."/>
            <person name="de Vazeille A.R."/>
            <person name="Buell C.R."/>
            <person name="Ying K."/>
            <person name="Li Y."/>
            <person name="Lu T."/>
            <person name="Huang Y."/>
            <person name="Zhao Q."/>
            <person name="Feng Q."/>
            <person name="Zhang L."/>
            <person name="Zhu J."/>
            <person name="Weng Q."/>
            <person name="Mu J."/>
            <person name="Lu Y."/>
            <person name="Fan D."/>
            <person name="Liu Y."/>
            <person name="Guan J."/>
            <person name="Zhang Y."/>
            <person name="Yu S."/>
            <person name="Liu X."/>
            <person name="Zhang Y."/>
            <person name="Hong G."/>
            <person name="Han B."/>
            <person name="Choisne N."/>
            <person name="Demange N."/>
            <person name="Orjeda G."/>
            <person name="Samain S."/>
            <person name="Cattolico L."/>
            <person name="Pelletier E."/>
            <person name="Couloux A."/>
            <person name="Segurens B."/>
            <person name="Wincker P."/>
            <person name="D'Hont A."/>
            <person name="Scarpelli C."/>
            <person name="Weissenbach J."/>
            <person name="Salanoubat M."/>
            <person name="Quetier F."/>
            <person name="Yu Y."/>
            <person name="Kim H.R."/>
            <person name="Rambo T."/>
            <person name="Currie J."/>
            <person name="Collura K."/>
            <person name="Luo M."/>
            <person name="Yang T."/>
            <person name="Ammiraju J.S.S."/>
            <person name="Engler F."/>
            <person name="Soderlund C."/>
            <person name="Wing R.A."/>
            <person name="Palmer L.E."/>
            <person name="de la Bastide M."/>
            <person name="Spiegel L."/>
            <person name="Nascimento L."/>
            <person name="Zutavern T."/>
            <person name="O'Shaughnessy A."/>
            <person name="Dike S."/>
            <person name="Dedhia N."/>
            <person name="Preston R."/>
            <person name="Balija V."/>
            <person name="McCombie W.R."/>
            <person name="Chow T."/>
            <person name="Chen H."/>
            <person name="Chung M."/>
            <person name="Chen C."/>
            <person name="Shaw J."/>
            <person name="Wu H."/>
            <person name="Hsiao K."/>
            <person name="Chao Y."/>
            <person name="Chu M."/>
            <person name="Cheng C."/>
            <person name="Hour A."/>
            <person name="Lee P."/>
            <person name="Lin S."/>
            <person name="Lin Y."/>
            <person name="Liou J."/>
            <person name="Liu S."/>
            <person name="Hsing Y."/>
            <person name="Raghuvanshi S."/>
            <person name="Mohanty A."/>
            <person name="Bharti A.K."/>
            <person name="Gaur A."/>
            <person name="Gupta V."/>
            <person name="Kumar D."/>
            <person name="Ravi V."/>
            <person name="Vij S."/>
            <person name="Kapur A."/>
            <person name="Khurana P."/>
            <person name="Khurana P."/>
            <person name="Khurana J.P."/>
            <person name="Tyagi A.K."/>
            <person name="Gaikwad K."/>
            <person name="Singh A."/>
            <person name="Dalal V."/>
            <person name="Srivastava S."/>
            <person name="Dixit A."/>
            <person name="Pal A.K."/>
            <person name="Ghazi I.A."/>
            <person name="Yadav M."/>
            <person name="Pandit A."/>
            <person name="Bhargava A."/>
            <person name="Sureshbabu K."/>
            <person name="Batra K."/>
            <person name="Sharma T.R."/>
            <person name="Mohapatra T."/>
            <person name="Singh N.K."/>
            <person name="Messing J."/>
            <person name="Nelson A.B."/>
            <person name="Fuks G."/>
            <person name="Kavchok S."/>
            <person name="Keizer G."/>
            <person name="Linton E."/>
            <person name="Llaca V."/>
            <person name="Song R."/>
            <person name="Tanyolac B."/>
            <person name="Young S."/>
            <person name="Ho-Il K."/>
            <person name="Hahn J.H."/>
            <person name="Sangsakoo G."/>
            <person name="Vanavichit A."/>
            <person name="de Mattos Luiz.A.T."/>
            <person name="Zimmer P.D."/>
            <person name="Malone G."/>
            <person name="Dellagostin O."/>
            <person name="de Oliveira A.C."/>
            <person name="Bevan M."/>
            <person name="Bancroft I."/>
            <person name="Minx P."/>
            <person name="Cordum H."/>
            <person name="Wilson R."/>
            <person name="Cheng Z."/>
            <person name="Jin W."/>
            <person name="Jiang J."/>
            <person name="Leong S.A."/>
            <person name="Iwama H."/>
            <person name="Gojobori T."/>
            <person name="Itoh T."/>
            <person name="Niimura Y."/>
            <person name="Fujii Y."/>
            <person name="Habara T."/>
            <person name="Sakai H."/>
            <person name="Sato Y."/>
            <person name="Wilson G."/>
            <person name="Kumar K."/>
            <person name="McCouch S."/>
            <person name="Juretic N."/>
            <person name="Hoen D."/>
            <person name="Wright S."/>
            <person name="Bruskiewich R."/>
            <person name="Bureau T."/>
            <person name="Miyao A."/>
            <person name="Hirochika H."/>
            <person name="Nishikawa T."/>
            <person name="Kadowaki K."/>
            <person name="Sugiura M."/>
            <person name="Burr B."/>
            <person name="Sasaki T."/>
        </authorList>
    </citation>
    <scope>NUCLEOTIDE SEQUENCE [LARGE SCALE GENOMIC DNA]</scope>
    <source>
        <strain evidence="3">cv. Nipponbare</strain>
    </source>
</reference>
<reference evidence="3" key="2">
    <citation type="journal article" date="2008" name="Nucleic Acids Res.">
        <title>The rice annotation project database (RAP-DB): 2008 update.</title>
        <authorList>
            <consortium name="The rice annotation project (RAP)"/>
        </authorList>
    </citation>
    <scope>GENOME REANNOTATION</scope>
    <source>
        <strain evidence="3">cv. Nipponbare</strain>
    </source>
</reference>
<name>Q69LM9_ORYSJ</name>
<feature type="compositionally biased region" description="Basic and acidic residues" evidence="1">
    <location>
        <begin position="15"/>
        <end position="35"/>
    </location>
</feature>
<sequence>MAAGLEEGGYIDFVPRTEERGEAQRLARKSERGDGPARVGRPTAGRARPSRAEPGLRARAALTGRCLTRSSGAGGPRWRPRWHGRERGGAGPEFGRLTARGGIRRAAANRSEGMAPGQEEEEWILSTGAD</sequence>
<dbReference type="AlphaFoldDB" id="Q69LM9"/>
<evidence type="ECO:0000313" key="2">
    <source>
        <dbReference type="EMBL" id="BAD31736.1"/>
    </source>
</evidence>
<organism evidence="2 3">
    <name type="scientific">Oryza sativa subsp. japonica</name>
    <name type="common">Rice</name>
    <dbReference type="NCBI Taxonomy" id="39947"/>
    <lineage>
        <taxon>Eukaryota</taxon>
        <taxon>Viridiplantae</taxon>
        <taxon>Streptophyta</taxon>
        <taxon>Embryophyta</taxon>
        <taxon>Tracheophyta</taxon>
        <taxon>Spermatophyta</taxon>
        <taxon>Magnoliopsida</taxon>
        <taxon>Liliopsida</taxon>
        <taxon>Poales</taxon>
        <taxon>Poaceae</taxon>
        <taxon>BOP clade</taxon>
        <taxon>Oryzoideae</taxon>
        <taxon>Oryzeae</taxon>
        <taxon>Oryzinae</taxon>
        <taxon>Oryza</taxon>
        <taxon>Oryza sativa</taxon>
    </lineage>
</organism>
<gene>
    <name evidence="2" type="primary">B1120F06.105</name>
</gene>